<evidence type="ECO:0000313" key="1">
    <source>
        <dbReference type="EMBL" id="RRJ92633.1"/>
    </source>
</evidence>
<sequence>MRYLLIYISALFFVNCIKQNDKNYNHTLESIIDIYKNDIGYKDEDLFYLQIEKIDHKKITLNLKNISKNNNMLNYLESYYVAKYNDIYIVINDNDIKNIEKSIPNKLDFIHKDNNNYNPKYEGSIVDYKELFFNYNIKNKKIENIEYDGLDLKIIDTKEFPFFKVEKNIEFYN</sequence>
<name>A0A3P3WIS8_9FLAO</name>
<gene>
    <name evidence="1" type="ORF">EG240_02265</name>
</gene>
<accession>A0A3P3WIS8</accession>
<keyword evidence="2" id="KW-1185">Reference proteome</keyword>
<dbReference type="AlphaFoldDB" id="A0A3P3WIS8"/>
<proteinExistence type="predicted"/>
<evidence type="ECO:0000313" key="2">
    <source>
        <dbReference type="Proteomes" id="UP000275719"/>
    </source>
</evidence>
<comment type="caution">
    <text evidence="1">The sequence shown here is derived from an EMBL/GenBank/DDBJ whole genome shotgun (WGS) entry which is preliminary data.</text>
</comment>
<dbReference type="Proteomes" id="UP000275719">
    <property type="component" value="Unassembled WGS sequence"/>
</dbReference>
<dbReference type="EMBL" id="RQVQ01000004">
    <property type="protein sequence ID" value="RRJ92633.1"/>
    <property type="molecule type" value="Genomic_DNA"/>
</dbReference>
<reference evidence="1 2" key="1">
    <citation type="submission" date="2018-11" db="EMBL/GenBank/DDBJ databases">
        <title>Flavobacterium sp. nov., YIM 102701-2 draft genome.</title>
        <authorList>
            <person name="Li G."/>
            <person name="Jiang Y."/>
        </authorList>
    </citation>
    <scope>NUCLEOTIDE SEQUENCE [LARGE SCALE GENOMIC DNA]</scope>
    <source>
        <strain evidence="1 2">YIM 102701-2</strain>
    </source>
</reference>
<dbReference type="RefSeq" id="WP_125016991.1">
    <property type="nucleotide sequence ID" value="NZ_RQVQ01000004.1"/>
</dbReference>
<protein>
    <submittedName>
        <fullName evidence="1">Uncharacterized protein</fullName>
    </submittedName>
</protein>
<organism evidence="1 2">
    <name type="scientific">Paenimyroides tangerinum</name>
    <dbReference type="NCBI Taxonomy" id="2488728"/>
    <lineage>
        <taxon>Bacteria</taxon>
        <taxon>Pseudomonadati</taxon>
        <taxon>Bacteroidota</taxon>
        <taxon>Flavobacteriia</taxon>
        <taxon>Flavobacteriales</taxon>
        <taxon>Flavobacteriaceae</taxon>
        <taxon>Paenimyroides</taxon>
    </lineage>
</organism>